<dbReference type="GO" id="GO:0016787">
    <property type="term" value="F:hydrolase activity"/>
    <property type="evidence" value="ECO:0007669"/>
    <property type="project" value="UniProtKB-KW"/>
</dbReference>
<feature type="domain" description="Fumarylacetoacetase-like C-terminal" evidence="2">
    <location>
        <begin position="29"/>
        <end position="228"/>
    </location>
</feature>
<protein>
    <submittedName>
        <fullName evidence="3">Fumarylacetoacetate hydrolase family protein</fullName>
    </submittedName>
</protein>
<comment type="caution">
    <text evidence="3">The sequence shown here is derived from an EMBL/GenBank/DDBJ whole genome shotgun (WGS) entry which is preliminary data.</text>
</comment>
<reference evidence="3 4" key="1">
    <citation type="submission" date="2023-11" db="EMBL/GenBank/DDBJ databases">
        <title>Paucibacter sp. nov., isolated from fresh soil in Korea.</title>
        <authorList>
            <person name="Le N.T.T."/>
        </authorList>
    </citation>
    <scope>NUCLEOTIDE SEQUENCE [LARGE SCALE GENOMIC DNA]</scope>
    <source>
        <strain evidence="3 4">R3-3</strain>
    </source>
</reference>
<dbReference type="InterPro" id="IPR036663">
    <property type="entry name" value="Fumarylacetoacetase_C_sf"/>
</dbReference>
<dbReference type="PANTHER" id="PTHR11820">
    <property type="entry name" value="ACYLPYRUVASE"/>
    <property type="match status" value="1"/>
</dbReference>
<dbReference type="InterPro" id="IPR011234">
    <property type="entry name" value="Fumarylacetoacetase-like_C"/>
</dbReference>
<dbReference type="RefSeq" id="WP_320426849.1">
    <property type="nucleotide sequence ID" value="NZ_JAXCLA010000012.1"/>
</dbReference>
<dbReference type="Proteomes" id="UP001285263">
    <property type="component" value="Unassembled WGS sequence"/>
</dbReference>
<gene>
    <name evidence="3" type="ORF">SNE35_30550</name>
</gene>
<dbReference type="EMBL" id="JAXCLA010000012">
    <property type="protein sequence ID" value="MDY0748879.1"/>
    <property type="molecule type" value="Genomic_DNA"/>
</dbReference>
<evidence type="ECO:0000313" key="3">
    <source>
        <dbReference type="EMBL" id="MDY0748879.1"/>
    </source>
</evidence>
<accession>A0ABU5DRC7</accession>
<dbReference type="Pfam" id="PF01557">
    <property type="entry name" value="FAA_hydrolase"/>
    <property type="match status" value="1"/>
</dbReference>
<proteinExistence type="predicted"/>
<keyword evidence="4" id="KW-1185">Reference proteome</keyword>
<organism evidence="3 4">
    <name type="scientific">Roseateles agri</name>
    <dbReference type="NCBI Taxonomy" id="3098619"/>
    <lineage>
        <taxon>Bacteria</taxon>
        <taxon>Pseudomonadati</taxon>
        <taxon>Pseudomonadota</taxon>
        <taxon>Betaproteobacteria</taxon>
        <taxon>Burkholderiales</taxon>
        <taxon>Sphaerotilaceae</taxon>
        <taxon>Roseateles</taxon>
    </lineage>
</organism>
<dbReference type="PANTHER" id="PTHR11820:SF90">
    <property type="entry name" value="FLUTATHIONE S-TRANSFERASE"/>
    <property type="match status" value="1"/>
</dbReference>
<name>A0ABU5DRC7_9BURK</name>
<evidence type="ECO:0000259" key="2">
    <source>
        <dbReference type="Pfam" id="PF01557"/>
    </source>
</evidence>
<evidence type="ECO:0000313" key="4">
    <source>
        <dbReference type="Proteomes" id="UP001285263"/>
    </source>
</evidence>
<sequence>MSSTYIFPAPEQPSVPVRGSSARYAVSRIFCVGRNYAAHAREMGSDPDREPPFYFSKPANALVESGATIAYPPMTQNLHYEMELVLALGAPLFRATPEQAAAAIWGYAAGLDMTRRDLQNAAKATGRPWDTGKAYEQSAVITDLIPAAQAGDMGKGAITLQVNGVEKQRGDLSDMIWSNAEIVANLSQFYHLGPGDLIYTGTPEGVGPVKPGDEITGQIEGLVNLTLTIGQPE</sequence>
<keyword evidence="1" id="KW-0479">Metal-binding</keyword>
<dbReference type="SUPFAM" id="SSF56529">
    <property type="entry name" value="FAH"/>
    <property type="match status" value="1"/>
</dbReference>
<evidence type="ECO:0000256" key="1">
    <source>
        <dbReference type="ARBA" id="ARBA00022723"/>
    </source>
</evidence>
<dbReference type="Gene3D" id="3.90.850.10">
    <property type="entry name" value="Fumarylacetoacetase-like, C-terminal domain"/>
    <property type="match status" value="1"/>
</dbReference>
<keyword evidence="3" id="KW-0378">Hydrolase</keyword>